<sequence length="112" mass="12833">CPTIVRKTIDSLVDSNNMMEFIKALGLRIEYEFLTTGVMFTKGRLKISVTKVSRSDQFGVYENLKQFSNSHLVEISISLPEGDDYTSAAKAVRDFADQLKPICDMQKLEYWR</sequence>
<evidence type="ECO:0000313" key="8">
    <source>
        <dbReference type="WBParaSite" id="PSAMB.scaffold2243size24392.g16993.t1"/>
    </source>
</evidence>
<dbReference type="GO" id="GO:0016592">
    <property type="term" value="C:mediator complex"/>
    <property type="evidence" value="ECO:0007669"/>
    <property type="project" value="InterPro"/>
</dbReference>
<dbReference type="AlphaFoldDB" id="A0A914VQJ6"/>
<keyword evidence="6" id="KW-0010">Activator</keyword>
<evidence type="ECO:0000256" key="2">
    <source>
        <dbReference type="ARBA" id="ARBA00009814"/>
    </source>
</evidence>
<keyword evidence="3 6" id="KW-0805">Transcription regulation</keyword>
<comment type="function">
    <text evidence="6">Component of the Mediator complex, a coactivator involved in the regulated transcription of nearly all RNA polymerase II-dependent genes. Mediator functions as a bridge to convey information from gene-specific regulatory proteins to the basal RNA polymerase II transcription machinery. Mediator is recruited to promoters by direct interactions with regulatory proteins and serves as a scaffold for the assembly of a functional preinitiation complex with RNA polymerase II and the general transcription factors.</text>
</comment>
<gene>
    <name evidence="6" type="primary">MED18</name>
</gene>
<proteinExistence type="inferred from homology"/>
<comment type="subunit">
    <text evidence="6">Component of the Mediator complex.</text>
</comment>
<evidence type="ECO:0000313" key="7">
    <source>
        <dbReference type="Proteomes" id="UP000887566"/>
    </source>
</evidence>
<keyword evidence="4 6" id="KW-0804">Transcription</keyword>
<evidence type="ECO:0000256" key="4">
    <source>
        <dbReference type="ARBA" id="ARBA00023163"/>
    </source>
</evidence>
<comment type="similarity">
    <text evidence="2 6">Belongs to the Mediator complex subunit 18 family.</text>
</comment>
<dbReference type="Proteomes" id="UP000887566">
    <property type="component" value="Unplaced"/>
</dbReference>
<keyword evidence="5 6" id="KW-0539">Nucleus</keyword>
<dbReference type="GO" id="GO:0006357">
    <property type="term" value="P:regulation of transcription by RNA polymerase II"/>
    <property type="evidence" value="ECO:0007669"/>
    <property type="project" value="InterPro"/>
</dbReference>
<comment type="subcellular location">
    <subcellularLocation>
        <location evidence="1 6">Nucleus</location>
    </subcellularLocation>
</comment>
<keyword evidence="7" id="KW-1185">Reference proteome</keyword>
<organism evidence="7 8">
    <name type="scientific">Plectus sambesii</name>
    <dbReference type="NCBI Taxonomy" id="2011161"/>
    <lineage>
        <taxon>Eukaryota</taxon>
        <taxon>Metazoa</taxon>
        <taxon>Ecdysozoa</taxon>
        <taxon>Nematoda</taxon>
        <taxon>Chromadorea</taxon>
        <taxon>Plectida</taxon>
        <taxon>Plectina</taxon>
        <taxon>Plectoidea</taxon>
        <taxon>Plectidae</taxon>
        <taxon>Plectus</taxon>
    </lineage>
</organism>
<reference evidence="8" key="1">
    <citation type="submission" date="2022-11" db="UniProtKB">
        <authorList>
            <consortium name="WormBaseParasite"/>
        </authorList>
    </citation>
    <scope>IDENTIFICATION</scope>
</reference>
<evidence type="ECO:0000256" key="6">
    <source>
        <dbReference type="RuleBase" id="RU364150"/>
    </source>
</evidence>
<dbReference type="WBParaSite" id="PSAMB.scaffold2243size24392.g16993.t1">
    <property type="protein sequence ID" value="PSAMB.scaffold2243size24392.g16993.t1"/>
    <property type="gene ID" value="PSAMB.scaffold2243size24392.g16993"/>
</dbReference>
<accession>A0A914VQJ6</accession>
<dbReference type="GO" id="GO:0006369">
    <property type="term" value="P:termination of RNA polymerase II transcription"/>
    <property type="evidence" value="ECO:0007669"/>
    <property type="project" value="TreeGrafter"/>
</dbReference>
<name>A0A914VQJ6_9BILA</name>
<dbReference type="Gene3D" id="2.40.320.10">
    <property type="entry name" value="Hypothetical Protein Pfu-838710-001"/>
    <property type="match status" value="1"/>
</dbReference>
<dbReference type="InterPro" id="IPR019095">
    <property type="entry name" value="Mediator_Med18"/>
</dbReference>
<protein>
    <recommendedName>
        <fullName evidence="6">Mediator of RNA polymerase II transcription subunit 18</fullName>
    </recommendedName>
    <alternativeName>
        <fullName evidence="6">Mediator complex subunit 18</fullName>
    </alternativeName>
</protein>
<dbReference type="Pfam" id="PF09637">
    <property type="entry name" value="Med18"/>
    <property type="match status" value="1"/>
</dbReference>
<dbReference type="PANTHER" id="PTHR13321:SF2">
    <property type="entry name" value="MEDIATOR OF RNA POLYMERASE II TRANSCRIPTION SUBUNIT 18"/>
    <property type="match status" value="1"/>
</dbReference>
<dbReference type="GO" id="GO:0070847">
    <property type="term" value="C:core mediator complex"/>
    <property type="evidence" value="ECO:0007669"/>
    <property type="project" value="TreeGrafter"/>
</dbReference>
<evidence type="ECO:0000256" key="3">
    <source>
        <dbReference type="ARBA" id="ARBA00023015"/>
    </source>
</evidence>
<evidence type="ECO:0000256" key="5">
    <source>
        <dbReference type="ARBA" id="ARBA00023242"/>
    </source>
</evidence>
<dbReference type="GO" id="GO:0003712">
    <property type="term" value="F:transcription coregulator activity"/>
    <property type="evidence" value="ECO:0007669"/>
    <property type="project" value="InterPro"/>
</dbReference>
<evidence type="ECO:0000256" key="1">
    <source>
        <dbReference type="ARBA" id="ARBA00004123"/>
    </source>
</evidence>
<dbReference type="PANTHER" id="PTHR13321">
    <property type="entry name" value="MEDIATOR OF RNA POLYMERASE II TRANSCRIPTION, SUBUNIT 18"/>
    <property type="match status" value="1"/>
</dbReference>